<name>A0AAV9ISZ0_CYACA</name>
<evidence type="ECO:0000313" key="4">
    <source>
        <dbReference type="Proteomes" id="UP001301350"/>
    </source>
</evidence>
<accession>A0AAV9ISZ0</accession>
<evidence type="ECO:0000256" key="2">
    <source>
        <dbReference type="SAM" id="MobiDB-lite"/>
    </source>
</evidence>
<comment type="caution">
    <text evidence="3">The sequence shown here is derived from an EMBL/GenBank/DDBJ whole genome shotgun (WGS) entry which is preliminary data.</text>
</comment>
<feature type="region of interest" description="Disordered" evidence="2">
    <location>
        <begin position="1"/>
        <end position="36"/>
    </location>
</feature>
<dbReference type="GO" id="GO:0043248">
    <property type="term" value="P:proteasome assembly"/>
    <property type="evidence" value="ECO:0007669"/>
    <property type="project" value="InterPro"/>
</dbReference>
<reference evidence="3 4" key="1">
    <citation type="submission" date="2022-07" db="EMBL/GenBank/DDBJ databases">
        <title>Genome-wide signatures of adaptation to extreme environments.</title>
        <authorList>
            <person name="Cho C.H."/>
            <person name="Yoon H.S."/>
        </authorList>
    </citation>
    <scope>NUCLEOTIDE SEQUENCE [LARGE SCALE GENOMIC DNA]</scope>
    <source>
        <strain evidence="3 4">DBV 063 E5</strain>
    </source>
</reference>
<proteinExistence type="inferred from homology"/>
<dbReference type="Proteomes" id="UP001301350">
    <property type="component" value="Unassembled WGS sequence"/>
</dbReference>
<keyword evidence="4" id="KW-1185">Reference proteome</keyword>
<dbReference type="InterPro" id="IPR007834">
    <property type="entry name" value="DSS1_SEM1"/>
</dbReference>
<dbReference type="Pfam" id="PF05160">
    <property type="entry name" value="DSS1_SEM1"/>
    <property type="match status" value="1"/>
</dbReference>
<evidence type="ECO:0000313" key="3">
    <source>
        <dbReference type="EMBL" id="KAK4535201.1"/>
    </source>
</evidence>
<organism evidence="3 4">
    <name type="scientific">Cyanidium caldarium</name>
    <name type="common">Red alga</name>
    <dbReference type="NCBI Taxonomy" id="2771"/>
    <lineage>
        <taxon>Eukaryota</taxon>
        <taxon>Rhodophyta</taxon>
        <taxon>Bangiophyceae</taxon>
        <taxon>Cyanidiales</taxon>
        <taxon>Cyanidiaceae</taxon>
        <taxon>Cyanidium</taxon>
    </lineage>
</organism>
<gene>
    <name evidence="3" type="ORF">CDCA_CDCA04G1226</name>
</gene>
<comment type="similarity">
    <text evidence="1">Belongs to the DSS1/SEM1 family.</text>
</comment>
<dbReference type="SMART" id="SM01385">
    <property type="entry name" value="DSS1_SEM1"/>
    <property type="match status" value="1"/>
</dbReference>
<dbReference type="GO" id="GO:0006406">
    <property type="term" value="P:mRNA export from nucleus"/>
    <property type="evidence" value="ECO:0007669"/>
    <property type="project" value="InterPro"/>
</dbReference>
<dbReference type="GO" id="GO:0008541">
    <property type="term" value="C:proteasome regulatory particle, lid subcomplex"/>
    <property type="evidence" value="ECO:0007669"/>
    <property type="project" value="InterPro"/>
</dbReference>
<dbReference type="AlphaFoldDB" id="A0AAV9ISZ0"/>
<evidence type="ECO:0000256" key="1">
    <source>
        <dbReference type="ARBA" id="ARBA00034491"/>
    </source>
</evidence>
<protein>
    <submittedName>
        <fullName evidence="3">Uncharacterized protein</fullName>
    </submittedName>
</protein>
<dbReference type="EMBL" id="JANCYW010000004">
    <property type="protein sequence ID" value="KAK4535201.1"/>
    <property type="molecule type" value="Genomic_DNA"/>
</dbReference>
<sequence>MTNPDTALDHPETATPAPTPDLDADPSGGGLEALEEDDDFDEFELHNWQPDEAAVEEEQIDWDEDWDSIEQEDDFAKRLADELRRNGYEVVLPAAAAAEGRR</sequence>